<comment type="similarity">
    <text evidence="2 18">Belongs to the cytochrome P450 family.</text>
</comment>
<evidence type="ECO:0000256" key="6">
    <source>
        <dbReference type="ARBA" id="ARBA00022963"/>
    </source>
</evidence>
<organism evidence="19 20">
    <name type="scientific">Mycolicibacterium moriokaense</name>
    <dbReference type="NCBI Taxonomy" id="39691"/>
    <lineage>
        <taxon>Bacteria</taxon>
        <taxon>Bacillati</taxon>
        <taxon>Actinomycetota</taxon>
        <taxon>Actinomycetes</taxon>
        <taxon>Mycobacteriales</taxon>
        <taxon>Mycobacteriaceae</taxon>
        <taxon>Mycolicibacterium</taxon>
    </lineage>
</organism>
<dbReference type="Pfam" id="PF00067">
    <property type="entry name" value="p450"/>
    <property type="match status" value="1"/>
</dbReference>
<comment type="cofactor">
    <cofactor evidence="1">
        <name>heme</name>
        <dbReference type="ChEBI" id="CHEBI:30413"/>
    </cofactor>
</comment>
<dbReference type="PRINTS" id="PR00359">
    <property type="entry name" value="BP450"/>
</dbReference>
<gene>
    <name evidence="19" type="ORF">C8E89_10976</name>
</gene>
<dbReference type="Gene3D" id="1.10.630.10">
    <property type="entry name" value="Cytochrome P450"/>
    <property type="match status" value="1"/>
</dbReference>
<evidence type="ECO:0000256" key="16">
    <source>
        <dbReference type="ARBA" id="ARBA00082981"/>
    </source>
</evidence>
<keyword evidence="20" id="KW-1185">Reference proteome</keyword>
<evidence type="ECO:0000256" key="1">
    <source>
        <dbReference type="ARBA" id="ARBA00001971"/>
    </source>
</evidence>
<evidence type="ECO:0000256" key="9">
    <source>
        <dbReference type="ARBA" id="ARBA00023033"/>
    </source>
</evidence>
<accession>A0A318HKI1</accession>
<dbReference type="PANTHER" id="PTHR46696:SF1">
    <property type="entry name" value="CYTOCHROME P450 YJIB-RELATED"/>
    <property type="match status" value="1"/>
</dbReference>
<reference evidence="19 20" key="2">
    <citation type="submission" date="2018-06" db="EMBL/GenBank/DDBJ databases">
        <title>Sequencing of bacterial isolates from soil warming experiment in Harvard Forest, Massachusetts, USA.</title>
        <authorList>
            <person name="Deangelis K.PhD."/>
        </authorList>
    </citation>
    <scope>NUCLEOTIDE SEQUENCE [LARGE SCALE GENOMIC DNA]</scope>
    <source>
        <strain evidence="19 20">GAS496</strain>
    </source>
</reference>
<dbReference type="FunFam" id="1.10.630.10:FF:000018">
    <property type="entry name" value="Cytochrome P450 monooxygenase"/>
    <property type="match status" value="1"/>
</dbReference>
<evidence type="ECO:0000256" key="10">
    <source>
        <dbReference type="ARBA" id="ARBA00023098"/>
    </source>
</evidence>
<comment type="pathway">
    <text evidence="13">Steroid metabolism; cholesterol degradation.</text>
</comment>
<evidence type="ECO:0000256" key="15">
    <source>
        <dbReference type="ARBA" id="ARBA00079588"/>
    </source>
</evidence>
<evidence type="ECO:0000256" key="11">
    <source>
        <dbReference type="ARBA" id="ARBA00023166"/>
    </source>
</evidence>
<dbReference type="GO" id="GO:0005506">
    <property type="term" value="F:iron ion binding"/>
    <property type="evidence" value="ECO:0007669"/>
    <property type="project" value="InterPro"/>
</dbReference>
<keyword evidence="12" id="KW-0753">Steroid metabolism</keyword>
<keyword evidence="11" id="KW-1207">Sterol metabolism</keyword>
<dbReference type="AlphaFoldDB" id="A0A318HKI1"/>
<dbReference type="SUPFAM" id="SSF48264">
    <property type="entry name" value="Cytochrome P450"/>
    <property type="match status" value="1"/>
</dbReference>
<dbReference type="EMBL" id="QJJU01000009">
    <property type="protein sequence ID" value="PXX08060.1"/>
    <property type="molecule type" value="Genomic_DNA"/>
</dbReference>
<dbReference type="GO" id="GO:0016705">
    <property type="term" value="F:oxidoreductase activity, acting on paired donors, with incorporation or reduction of molecular oxygen"/>
    <property type="evidence" value="ECO:0007669"/>
    <property type="project" value="InterPro"/>
</dbReference>
<evidence type="ECO:0000256" key="4">
    <source>
        <dbReference type="ARBA" id="ARBA00022617"/>
    </source>
</evidence>
<proteinExistence type="inferred from homology"/>
<dbReference type="InterPro" id="IPR017972">
    <property type="entry name" value="Cyt_P450_CS"/>
</dbReference>
<keyword evidence="8 18" id="KW-0408">Iron</keyword>
<keyword evidence="10" id="KW-0443">Lipid metabolism</keyword>
<dbReference type="Proteomes" id="UP000247781">
    <property type="component" value="Unassembled WGS sequence"/>
</dbReference>
<dbReference type="GO" id="GO:0016042">
    <property type="term" value="P:lipid catabolic process"/>
    <property type="evidence" value="ECO:0007669"/>
    <property type="project" value="UniProtKB-KW"/>
</dbReference>
<dbReference type="InterPro" id="IPR036396">
    <property type="entry name" value="Cyt_P450_sf"/>
</dbReference>
<keyword evidence="9 18" id="KW-0503">Monooxygenase</keyword>
<dbReference type="PROSITE" id="PS00086">
    <property type="entry name" value="CYTOCHROME_P450"/>
    <property type="match status" value="1"/>
</dbReference>
<dbReference type="InterPro" id="IPR002397">
    <property type="entry name" value="Cyt_P450_B"/>
</dbReference>
<dbReference type="GO" id="GO:0008203">
    <property type="term" value="P:cholesterol metabolic process"/>
    <property type="evidence" value="ECO:0007669"/>
    <property type="project" value="UniProtKB-KW"/>
</dbReference>
<evidence type="ECO:0000256" key="5">
    <source>
        <dbReference type="ARBA" id="ARBA00022723"/>
    </source>
</evidence>
<keyword evidence="6" id="KW-0442">Lipid degradation</keyword>
<name>A0A318HKI1_9MYCO</name>
<evidence type="ECO:0000256" key="3">
    <source>
        <dbReference type="ARBA" id="ARBA00022548"/>
    </source>
</evidence>
<comment type="caution">
    <text evidence="19">The sequence shown here is derived from an EMBL/GenBank/DDBJ whole genome shotgun (WGS) entry which is preliminary data.</text>
</comment>
<keyword evidence="4 18" id="KW-0349">Heme</keyword>
<keyword evidence="3" id="KW-0153">Cholesterol metabolism</keyword>
<sequence>MMTPETAWAEAMRFENRANPFPFFDELRRTPVARVDDDLYVVTGYRELRTLLHDPRLSADTSRSPLVAKKKNAPVAAPASDDLQAGYAPKQSFIGSDPRAHDRMRRQVMRHFAPPHSPDVIPDTESDIQQLCNDLLDKVKAKGENRFDVVDDYAYPVPVAVICKIMGVPLEDEPMFHAWIFDLLAGVDLSQDAATEEGRARAEKGTAAGAAFQEYLRQLIDRYVREPGEGLISKLLHDDGPDGPMAPDEVVPNTSLMFIAGHDSTVNTIAHCVLTALRNPGSLDLLRSRPELIPRAIEETLRLQSAVQFFPTRSAAADIEVGGTVIPAGAAVILLYGAANRDPIRFPDPAKFDIEREDNQHIGWGGGIHSCVGGPLARLEVNLAFETFIRRVENPRLVEDPPPYRRSPFFRGPQHMLIDVDGIKD</sequence>
<keyword evidence="7 18" id="KW-0560">Oxidoreductase</keyword>
<evidence type="ECO:0000256" key="18">
    <source>
        <dbReference type="RuleBase" id="RU000461"/>
    </source>
</evidence>
<dbReference type="PANTHER" id="PTHR46696">
    <property type="entry name" value="P450, PUTATIVE (EUROFUNG)-RELATED"/>
    <property type="match status" value="1"/>
</dbReference>
<dbReference type="CDD" id="cd20625">
    <property type="entry name" value="CYP164-like"/>
    <property type="match status" value="1"/>
</dbReference>
<keyword evidence="5 18" id="KW-0479">Metal-binding</keyword>
<dbReference type="GO" id="GO:0020037">
    <property type="term" value="F:heme binding"/>
    <property type="evidence" value="ECO:0007669"/>
    <property type="project" value="InterPro"/>
</dbReference>
<evidence type="ECO:0000256" key="8">
    <source>
        <dbReference type="ARBA" id="ARBA00023004"/>
    </source>
</evidence>
<evidence type="ECO:0000256" key="13">
    <source>
        <dbReference type="ARBA" id="ARBA00049645"/>
    </source>
</evidence>
<evidence type="ECO:0000313" key="20">
    <source>
        <dbReference type="Proteomes" id="UP000247781"/>
    </source>
</evidence>
<evidence type="ECO:0000256" key="17">
    <source>
        <dbReference type="ARBA" id="ARBA00083909"/>
    </source>
</evidence>
<evidence type="ECO:0000256" key="2">
    <source>
        <dbReference type="ARBA" id="ARBA00010617"/>
    </source>
</evidence>
<evidence type="ECO:0000256" key="12">
    <source>
        <dbReference type="ARBA" id="ARBA00023221"/>
    </source>
</evidence>
<reference evidence="20" key="1">
    <citation type="submission" date="2018-05" db="EMBL/GenBank/DDBJ databases">
        <authorList>
            <person name="Deangelis K."/>
            <person name="Huntemann M."/>
            <person name="Clum A."/>
            <person name="Pillay M."/>
            <person name="Palaniappan K."/>
            <person name="Varghese N."/>
            <person name="Mikhailova N."/>
            <person name="Stamatis D."/>
            <person name="Reddy T."/>
            <person name="Daum C."/>
            <person name="Shapiro N."/>
            <person name="Ivanova N."/>
            <person name="Kyrpides N."/>
            <person name="Woyke T."/>
        </authorList>
    </citation>
    <scope>NUCLEOTIDE SEQUENCE [LARGE SCALE GENOMIC DNA]</scope>
    <source>
        <strain evidence="20">GAS496</strain>
    </source>
</reference>
<protein>
    <recommendedName>
        <fullName evidence="14">Steroid C26-monooxygenase</fullName>
    </recommendedName>
    <alternativeName>
        <fullName evidence="15">Cholest-4-en-3-one C26-monooxygenase</fullName>
    </alternativeName>
    <alternativeName>
        <fullName evidence="17">Cholesterol C26-monooxygenase</fullName>
    </alternativeName>
    <alternativeName>
        <fullName evidence="16">Steroid C27-monooxygenase</fullName>
    </alternativeName>
</protein>
<dbReference type="InterPro" id="IPR001128">
    <property type="entry name" value="Cyt_P450"/>
</dbReference>
<evidence type="ECO:0000313" key="19">
    <source>
        <dbReference type="EMBL" id="PXX08060.1"/>
    </source>
</evidence>
<evidence type="ECO:0000256" key="7">
    <source>
        <dbReference type="ARBA" id="ARBA00023002"/>
    </source>
</evidence>
<dbReference type="GO" id="GO:0004497">
    <property type="term" value="F:monooxygenase activity"/>
    <property type="evidence" value="ECO:0007669"/>
    <property type="project" value="UniProtKB-KW"/>
</dbReference>
<evidence type="ECO:0000256" key="14">
    <source>
        <dbReference type="ARBA" id="ARBA00070775"/>
    </source>
</evidence>